<keyword evidence="1" id="KW-0472">Membrane</keyword>
<name>A0A0A1TW41_ENTIV</name>
<organism evidence="2 3">
    <name type="scientific">Entamoeba invadens IP1</name>
    <dbReference type="NCBI Taxonomy" id="370355"/>
    <lineage>
        <taxon>Eukaryota</taxon>
        <taxon>Amoebozoa</taxon>
        <taxon>Evosea</taxon>
        <taxon>Archamoebae</taxon>
        <taxon>Mastigamoebida</taxon>
        <taxon>Entamoebidae</taxon>
        <taxon>Entamoeba</taxon>
    </lineage>
</organism>
<feature type="transmembrane region" description="Helical" evidence="1">
    <location>
        <begin position="51"/>
        <end position="75"/>
    </location>
</feature>
<keyword evidence="1" id="KW-1133">Transmembrane helix</keyword>
<dbReference type="VEuPathDB" id="AmoebaDB:EIN_174440"/>
<accession>A0A0A1TW41</accession>
<dbReference type="GeneID" id="14883443"/>
<dbReference type="KEGG" id="eiv:EIN_174440"/>
<keyword evidence="1" id="KW-0812">Transmembrane</keyword>
<keyword evidence="3" id="KW-1185">Reference proteome</keyword>
<evidence type="ECO:0000256" key="1">
    <source>
        <dbReference type="SAM" id="Phobius"/>
    </source>
</evidence>
<gene>
    <name evidence="2" type="ORF">EIN_174440</name>
</gene>
<reference evidence="2 3" key="1">
    <citation type="submission" date="2012-10" db="EMBL/GenBank/DDBJ databases">
        <authorList>
            <person name="Zafar N."/>
            <person name="Inman J."/>
            <person name="Hall N."/>
            <person name="Lorenzi H."/>
            <person name="Caler E."/>
        </authorList>
    </citation>
    <scope>NUCLEOTIDE SEQUENCE [LARGE SCALE GENOMIC DNA]</scope>
    <source>
        <strain evidence="2 3">IP1</strain>
    </source>
</reference>
<dbReference type="AlphaFoldDB" id="A0A0A1TW41"/>
<sequence>MNKDIDFEKYTQRENIFNFLELFASGVTLVVISIAFVFVGGGVFFGQNIFFYEFVIILCILIETLLFIAHALLSVRIRQKDEPYPPCLSFITLALASCCIVLLFVCLPFSFRREEQPITKDTLDFYERLVCVVVN</sequence>
<evidence type="ECO:0000313" key="3">
    <source>
        <dbReference type="Proteomes" id="UP000014680"/>
    </source>
</evidence>
<feature type="transmembrane region" description="Helical" evidence="1">
    <location>
        <begin position="20"/>
        <end position="45"/>
    </location>
</feature>
<proteinExistence type="predicted"/>
<evidence type="ECO:0000313" key="2">
    <source>
        <dbReference type="EMBL" id="ELP84749.1"/>
    </source>
</evidence>
<feature type="transmembrane region" description="Helical" evidence="1">
    <location>
        <begin position="87"/>
        <end position="111"/>
    </location>
</feature>
<dbReference type="Proteomes" id="UP000014680">
    <property type="component" value="Unassembled WGS sequence"/>
</dbReference>
<dbReference type="RefSeq" id="XP_004184095.1">
    <property type="nucleotide sequence ID" value="XM_004184047.1"/>
</dbReference>
<protein>
    <submittedName>
        <fullName evidence="2">Uncharacterized protein</fullName>
    </submittedName>
</protein>
<dbReference type="EMBL" id="KB207112">
    <property type="protein sequence ID" value="ELP84749.1"/>
    <property type="molecule type" value="Genomic_DNA"/>
</dbReference>